<accession>A0A8S5TX85</accession>
<proteinExistence type="predicted"/>
<name>A0A8S5TX85_9CAUD</name>
<organism evidence="1">
    <name type="scientific">Siphoviridae sp. ctvuW5</name>
    <dbReference type="NCBI Taxonomy" id="2825725"/>
    <lineage>
        <taxon>Viruses</taxon>
        <taxon>Duplodnaviria</taxon>
        <taxon>Heunggongvirae</taxon>
        <taxon>Uroviricota</taxon>
        <taxon>Caudoviricetes</taxon>
    </lineage>
</organism>
<protein>
    <submittedName>
        <fullName evidence="1">Antitoxin</fullName>
    </submittedName>
</protein>
<evidence type="ECO:0000313" key="1">
    <source>
        <dbReference type="EMBL" id="DAF86818.1"/>
    </source>
</evidence>
<dbReference type="EMBL" id="BK015953">
    <property type="protein sequence ID" value="DAF86818.1"/>
    <property type="molecule type" value="Genomic_DNA"/>
</dbReference>
<reference evidence="1" key="1">
    <citation type="journal article" date="2021" name="Proc. Natl. Acad. Sci. U.S.A.">
        <title>A Catalog of Tens of Thousands of Viruses from Human Metagenomes Reveals Hidden Associations with Chronic Diseases.</title>
        <authorList>
            <person name="Tisza M.J."/>
            <person name="Buck C.B."/>
        </authorList>
    </citation>
    <scope>NUCLEOTIDE SEQUENCE</scope>
    <source>
        <strain evidence="1">CtvuW5</strain>
    </source>
</reference>
<sequence>MGKDKRVMVRFDESTFMALNEVAIKMKTNLSVVIRAFCRKQISDITDTNGNIILHEKRTQGKQQGVIDDS</sequence>